<evidence type="ECO:0000313" key="9">
    <source>
        <dbReference type="EMBL" id="KNC84108.1"/>
    </source>
</evidence>
<dbReference type="PANTHER" id="PTHR24068">
    <property type="entry name" value="UBIQUITIN-CONJUGATING ENZYME E2"/>
    <property type="match status" value="1"/>
</dbReference>
<dbReference type="GO" id="GO:0005524">
    <property type="term" value="F:ATP binding"/>
    <property type="evidence" value="ECO:0007669"/>
    <property type="project" value="UniProtKB-UniRule"/>
</dbReference>
<dbReference type="RefSeq" id="XP_014158010.1">
    <property type="nucleotide sequence ID" value="XM_014302535.1"/>
</dbReference>
<dbReference type="OrthoDB" id="7851174at2759"/>
<dbReference type="Pfam" id="PF00179">
    <property type="entry name" value="UQ_con"/>
    <property type="match status" value="1"/>
</dbReference>
<dbReference type="SMART" id="SM00212">
    <property type="entry name" value="UBCc"/>
    <property type="match status" value="1"/>
</dbReference>
<evidence type="ECO:0000259" key="8">
    <source>
        <dbReference type="PROSITE" id="PS50127"/>
    </source>
</evidence>
<reference evidence="9 10" key="1">
    <citation type="submission" date="2011-02" db="EMBL/GenBank/DDBJ databases">
        <title>The Genome Sequence of Sphaeroforma arctica JP610.</title>
        <authorList>
            <consortium name="The Broad Institute Genome Sequencing Platform"/>
            <person name="Russ C."/>
            <person name="Cuomo C."/>
            <person name="Young S.K."/>
            <person name="Zeng Q."/>
            <person name="Gargeya S."/>
            <person name="Alvarado L."/>
            <person name="Berlin A."/>
            <person name="Chapman S.B."/>
            <person name="Chen Z."/>
            <person name="Freedman E."/>
            <person name="Gellesch M."/>
            <person name="Goldberg J."/>
            <person name="Griggs A."/>
            <person name="Gujja S."/>
            <person name="Heilman E."/>
            <person name="Heiman D."/>
            <person name="Howarth C."/>
            <person name="Mehta T."/>
            <person name="Neiman D."/>
            <person name="Pearson M."/>
            <person name="Roberts A."/>
            <person name="Saif S."/>
            <person name="Shea T."/>
            <person name="Shenoy N."/>
            <person name="Sisk P."/>
            <person name="Stolte C."/>
            <person name="Sykes S."/>
            <person name="White J."/>
            <person name="Yandava C."/>
            <person name="Burger G."/>
            <person name="Gray M.W."/>
            <person name="Holland P.W.H."/>
            <person name="King N."/>
            <person name="Lang F.B.F."/>
            <person name="Roger A.J."/>
            <person name="Ruiz-Trillo I."/>
            <person name="Haas B."/>
            <person name="Nusbaum C."/>
            <person name="Birren B."/>
        </authorList>
    </citation>
    <scope>NUCLEOTIDE SEQUENCE [LARGE SCALE GENOMIC DNA]</scope>
    <source>
        <strain evidence="9 10">JP610</strain>
    </source>
</reference>
<protein>
    <recommendedName>
        <fullName evidence="1">E2 ubiquitin-conjugating enzyme</fullName>
        <ecNumber evidence="1">2.3.2.23</ecNumber>
    </recommendedName>
</protein>
<dbReference type="InterPro" id="IPR016135">
    <property type="entry name" value="UBQ-conjugating_enzyme/RWD"/>
</dbReference>
<feature type="domain" description="UBC core" evidence="8">
    <location>
        <begin position="24"/>
        <end position="170"/>
    </location>
</feature>
<evidence type="ECO:0000313" key="10">
    <source>
        <dbReference type="Proteomes" id="UP000054560"/>
    </source>
</evidence>
<evidence type="ECO:0000256" key="4">
    <source>
        <dbReference type="ARBA" id="ARBA00022786"/>
    </source>
</evidence>
<dbReference type="PROSITE" id="PS50127">
    <property type="entry name" value="UBC_2"/>
    <property type="match status" value="1"/>
</dbReference>
<dbReference type="GeneID" id="25904177"/>
<dbReference type="PROSITE" id="PS00183">
    <property type="entry name" value="UBC_1"/>
    <property type="match status" value="1"/>
</dbReference>
<evidence type="ECO:0000256" key="6">
    <source>
        <dbReference type="PROSITE-ProRule" id="PRU10133"/>
    </source>
</evidence>
<evidence type="ECO:0000256" key="1">
    <source>
        <dbReference type="ARBA" id="ARBA00012486"/>
    </source>
</evidence>
<keyword evidence="4 7" id="KW-0833">Ubl conjugation pathway</keyword>
<evidence type="ECO:0000256" key="7">
    <source>
        <dbReference type="RuleBase" id="RU362109"/>
    </source>
</evidence>
<dbReference type="AlphaFoldDB" id="A0A0L0G7C4"/>
<sequence length="170" mass="19141">MPKSKSSKSRTTTTKSDVSNVKAVTLARLNKEMLQITIEPPKNCTASFINDNLMEWRATIVGPDGTPYEGGVFILKLSFSDRHPFVPPKVTFMTRIFHCNISAKGEICLDILKDKWNPFLTVSKILLSIGVLLECPNPDDPLEPEIAHLWRTNRELHDAQAVAWTEQHAK</sequence>
<evidence type="ECO:0000256" key="2">
    <source>
        <dbReference type="ARBA" id="ARBA00022679"/>
    </source>
</evidence>
<dbReference type="FunFam" id="3.10.110.10:FF:000060">
    <property type="entry name" value="Ubiquitin conjugating enzyme (UbcB)"/>
    <property type="match status" value="1"/>
</dbReference>
<keyword evidence="2" id="KW-0808">Transferase</keyword>
<dbReference type="EMBL" id="KQ241788">
    <property type="protein sequence ID" value="KNC84108.1"/>
    <property type="molecule type" value="Genomic_DNA"/>
</dbReference>
<dbReference type="GO" id="GO:0061631">
    <property type="term" value="F:ubiquitin conjugating enzyme activity"/>
    <property type="evidence" value="ECO:0007669"/>
    <property type="project" value="UniProtKB-EC"/>
</dbReference>
<dbReference type="InterPro" id="IPR023313">
    <property type="entry name" value="UBQ-conjugating_AS"/>
</dbReference>
<dbReference type="SUPFAM" id="SSF54495">
    <property type="entry name" value="UBC-like"/>
    <property type="match status" value="1"/>
</dbReference>
<dbReference type="eggNOG" id="KOG0417">
    <property type="taxonomic scope" value="Eukaryota"/>
</dbReference>
<dbReference type="STRING" id="667725.A0A0L0G7C4"/>
<dbReference type="Gene3D" id="3.10.110.10">
    <property type="entry name" value="Ubiquitin Conjugating Enzyme"/>
    <property type="match status" value="1"/>
</dbReference>
<evidence type="ECO:0000256" key="5">
    <source>
        <dbReference type="ARBA" id="ARBA00022840"/>
    </source>
</evidence>
<dbReference type="EC" id="2.3.2.23" evidence="1"/>
<keyword evidence="10" id="KW-1185">Reference proteome</keyword>
<feature type="active site" description="Glycyl thioester intermediate" evidence="6">
    <location>
        <position position="108"/>
    </location>
</feature>
<gene>
    <name evidence="9" type="ORF">SARC_03673</name>
</gene>
<organism evidence="9 10">
    <name type="scientific">Sphaeroforma arctica JP610</name>
    <dbReference type="NCBI Taxonomy" id="667725"/>
    <lineage>
        <taxon>Eukaryota</taxon>
        <taxon>Ichthyosporea</taxon>
        <taxon>Ichthyophonida</taxon>
        <taxon>Sphaeroforma</taxon>
    </lineage>
</organism>
<name>A0A0L0G7C4_9EUKA</name>
<proteinExistence type="inferred from homology"/>
<comment type="similarity">
    <text evidence="7">Belongs to the ubiquitin-conjugating enzyme family.</text>
</comment>
<accession>A0A0L0G7C4</accession>
<dbReference type="Proteomes" id="UP000054560">
    <property type="component" value="Unassembled WGS sequence"/>
</dbReference>
<keyword evidence="3 7" id="KW-0547">Nucleotide-binding</keyword>
<evidence type="ECO:0000256" key="3">
    <source>
        <dbReference type="ARBA" id="ARBA00022741"/>
    </source>
</evidence>
<dbReference type="InterPro" id="IPR000608">
    <property type="entry name" value="UBC"/>
</dbReference>
<keyword evidence="5 7" id="KW-0067">ATP-binding</keyword>